<organism evidence="1 2">
    <name type="scientific">Sorghum bicolor</name>
    <name type="common">Sorghum</name>
    <name type="synonym">Sorghum vulgare</name>
    <dbReference type="NCBI Taxonomy" id="4558"/>
    <lineage>
        <taxon>Eukaryota</taxon>
        <taxon>Viridiplantae</taxon>
        <taxon>Streptophyta</taxon>
        <taxon>Embryophyta</taxon>
        <taxon>Tracheophyta</taxon>
        <taxon>Spermatophyta</taxon>
        <taxon>Magnoliopsida</taxon>
        <taxon>Liliopsida</taxon>
        <taxon>Poales</taxon>
        <taxon>Poaceae</taxon>
        <taxon>PACMAD clade</taxon>
        <taxon>Panicoideae</taxon>
        <taxon>Andropogonodae</taxon>
        <taxon>Andropogoneae</taxon>
        <taxon>Sorghinae</taxon>
        <taxon>Sorghum</taxon>
    </lineage>
</organism>
<proteinExistence type="predicted"/>
<accession>A0A921R3H1</accession>
<name>A0A921R3H1_SORBI</name>
<sequence>MWRRLAPPVCASHRRGRVRTAPRDMWRRPAGTLAKVSGRKLSSDHVWSVTRFSFLKV</sequence>
<evidence type="ECO:0000313" key="2">
    <source>
        <dbReference type="Proteomes" id="UP000807115"/>
    </source>
</evidence>
<protein>
    <submittedName>
        <fullName evidence="1">Uncharacterized protein</fullName>
    </submittedName>
</protein>
<dbReference type="EMBL" id="CM027683">
    <property type="protein sequence ID" value="KAG0531771.1"/>
    <property type="molecule type" value="Genomic_DNA"/>
</dbReference>
<dbReference type="Proteomes" id="UP000807115">
    <property type="component" value="Chromosome 4"/>
</dbReference>
<dbReference type="AlphaFoldDB" id="A0A921R3H1"/>
<comment type="caution">
    <text evidence="1">The sequence shown here is derived from an EMBL/GenBank/DDBJ whole genome shotgun (WGS) entry which is preliminary data.</text>
</comment>
<evidence type="ECO:0000313" key="1">
    <source>
        <dbReference type="EMBL" id="KAG0531771.1"/>
    </source>
</evidence>
<gene>
    <name evidence="1" type="ORF">BDA96_04G050900</name>
</gene>
<reference evidence="1" key="1">
    <citation type="journal article" date="2019" name="BMC Genomics">
        <title>A new reference genome for Sorghum bicolor reveals high levels of sequence similarity between sweet and grain genotypes: implications for the genetics of sugar metabolism.</title>
        <authorList>
            <person name="Cooper E.A."/>
            <person name="Brenton Z.W."/>
            <person name="Flinn B.S."/>
            <person name="Jenkins J."/>
            <person name="Shu S."/>
            <person name="Flowers D."/>
            <person name="Luo F."/>
            <person name="Wang Y."/>
            <person name="Xia P."/>
            <person name="Barry K."/>
            <person name="Daum C."/>
            <person name="Lipzen A."/>
            <person name="Yoshinaga Y."/>
            <person name="Schmutz J."/>
            <person name="Saski C."/>
            <person name="Vermerris W."/>
            <person name="Kresovich S."/>
        </authorList>
    </citation>
    <scope>NUCLEOTIDE SEQUENCE</scope>
</reference>
<reference evidence="1" key="2">
    <citation type="submission" date="2020-10" db="EMBL/GenBank/DDBJ databases">
        <authorList>
            <person name="Cooper E.A."/>
            <person name="Brenton Z.W."/>
            <person name="Flinn B.S."/>
            <person name="Jenkins J."/>
            <person name="Shu S."/>
            <person name="Flowers D."/>
            <person name="Luo F."/>
            <person name="Wang Y."/>
            <person name="Xia P."/>
            <person name="Barry K."/>
            <person name="Daum C."/>
            <person name="Lipzen A."/>
            <person name="Yoshinaga Y."/>
            <person name="Schmutz J."/>
            <person name="Saski C."/>
            <person name="Vermerris W."/>
            <person name="Kresovich S."/>
        </authorList>
    </citation>
    <scope>NUCLEOTIDE SEQUENCE</scope>
</reference>